<evidence type="ECO:0000259" key="3">
    <source>
        <dbReference type="PROSITE" id="PS50097"/>
    </source>
</evidence>
<comment type="similarity">
    <text evidence="2">Belongs to the Tdpoz family.</text>
</comment>
<gene>
    <name evidence="5" type="ORF">BRADI_5g22405v3</name>
</gene>
<dbReference type="OrthoDB" id="6359816at2759"/>
<evidence type="ECO:0000256" key="1">
    <source>
        <dbReference type="ARBA" id="ARBA00004906"/>
    </source>
</evidence>
<protein>
    <recommendedName>
        <fullName evidence="8">BTB domain-containing protein</fullName>
    </recommendedName>
</protein>
<dbReference type="EnsemblPlants" id="KQJ84713">
    <property type="protein sequence ID" value="KQJ84713"/>
    <property type="gene ID" value="BRADI_5g22405v3"/>
</dbReference>
<feature type="domain" description="MATH" evidence="4">
    <location>
        <begin position="27"/>
        <end position="154"/>
    </location>
</feature>
<feature type="domain" description="BTB" evidence="3">
    <location>
        <begin position="173"/>
        <end position="242"/>
    </location>
</feature>
<dbReference type="EMBL" id="CM000884">
    <property type="protein sequence ID" value="KQJ84713.1"/>
    <property type="molecule type" value="Genomic_DNA"/>
</dbReference>
<dbReference type="InterPro" id="IPR000210">
    <property type="entry name" value="BTB/POZ_dom"/>
</dbReference>
<evidence type="ECO:0000313" key="5">
    <source>
        <dbReference type="EMBL" id="KQJ84713.1"/>
    </source>
</evidence>
<dbReference type="AlphaFoldDB" id="A0A0Q3P6W5"/>
<name>A0A0Q3P6W5_BRADI</name>
<reference evidence="5" key="2">
    <citation type="submission" date="2017-06" db="EMBL/GenBank/DDBJ databases">
        <title>WGS assembly of Brachypodium distachyon.</title>
        <authorList>
            <consortium name="The International Brachypodium Initiative"/>
            <person name="Lucas S."/>
            <person name="Harmon-Smith M."/>
            <person name="Lail K."/>
            <person name="Tice H."/>
            <person name="Grimwood J."/>
            <person name="Bruce D."/>
            <person name="Barry K."/>
            <person name="Shu S."/>
            <person name="Lindquist E."/>
            <person name="Wang M."/>
            <person name="Pitluck S."/>
            <person name="Vogel J.P."/>
            <person name="Garvin D.F."/>
            <person name="Mockler T.C."/>
            <person name="Schmutz J."/>
            <person name="Rokhsar D."/>
            <person name="Bevan M.W."/>
        </authorList>
    </citation>
    <scope>NUCLEOTIDE SEQUENCE</scope>
    <source>
        <strain evidence="5">Bd21</strain>
    </source>
</reference>
<reference evidence="5 6" key="1">
    <citation type="journal article" date="2010" name="Nature">
        <title>Genome sequencing and analysis of the model grass Brachypodium distachyon.</title>
        <authorList>
            <consortium name="International Brachypodium Initiative"/>
        </authorList>
    </citation>
    <scope>NUCLEOTIDE SEQUENCE [LARGE SCALE GENOMIC DNA]</scope>
    <source>
        <strain evidence="5 6">Bd21</strain>
    </source>
</reference>
<dbReference type="CDD" id="cd00121">
    <property type="entry name" value="MATH"/>
    <property type="match status" value="1"/>
</dbReference>
<dbReference type="InterPro" id="IPR045005">
    <property type="entry name" value="BPM1-6"/>
</dbReference>
<evidence type="ECO:0000313" key="7">
    <source>
        <dbReference type="Proteomes" id="UP000008810"/>
    </source>
</evidence>
<dbReference type="Pfam" id="PF24570">
    <property type="entry name" value="BACK_BPM_SPOP"/>
    <property type="match status" value="1"/>
</dbReference>
<dbReference type="SUPFAM" id="SSF54695">
    <property type="entry name" value="POZ domain"/>
    <property type="match status" value="1"/>
</dbReference>
<dbReference type="GO" id="GO:0016567">
    <property type="term" value="P:protein ubiquitination"/>
    <property type="evidence" value="ECO:0007669"/>
    <property type="project" value="InterPro"/>
</dbReference>
<dbReference type="Gene3D" id="1.25.40.420">
    <property type="match status" value="1"/>
</dbReference>
<dbReference type="Gene3D" id="3.30.710.10">
    <property type="entry name" value="Potassium Channel Kv1.1, Chain A"/>
    <property type="match status" value="1"/>
</dbReference>
<dbReference type="PROSITE" id="PS50144">
    <property type="entry name" value="MATH"/>
    <property type="match status" value="1"/>
</dbReference>
<dbReference type="PANTHER" id="PTHR26379">
    <property type="entry name" value="BTB/POZ AND MATH DOMAIN-CONTAINING PROTEIN 1"/>
    <property type="match status" value="1"/>
</dbReference>
<dbReference type="Proteomes" id="UP000008810">
    <property type="component" value="Chromosome 5"/>
</dbReference>
<comment type="pathway">
    <text evidence="1">Protein modification; protein ubiquitination.</text>
</comment>
<dbReference type="InterPro" id="IPR008974">
    <property type="entry name" value="TRAF-like"/>
</dbReference>
<evidence type="ECO:0008006" key="8">
    <source>
        <dbReference type="Google" id="ProtNLM"/>
    </source>
</evidence>
<organism evidence="5">
    <name type="scientific">Brachypodium distachyon</name>
    <name type="common">Purple false brome</name>
    <name type="synonym">Trachynia distachya</name>
    <dbReference type="NCBI Taxonomy" id="15368"/>
    <lineage>
        <taxon>Eukaryota</taxon>
        <taxon>Viridiplantae</taxon>
        <taxon>Streptophyta</taxon>
        <taxon>Embryophyta</taxon>
        <taxon>Tracheophyta</taxon>
        <taxon>Spermatophyta</taxon>
        <taxon>Magnoliopsida</taxon>
        <taxon>Liliopsida</taxon>
        <taxon>Poales</taxon>
        <taxon>Poaceae</taxon>
        <taxon>BOP clade</taxon>
        <taxon>Pooideae</taxon>
        <taxon>Stipodae</taxon>
        <taxon>Brachypodieae</taxon>
        <taxon>Brachypodium</taxon>
    </lineage>
</organism>
<dbReference type="SUPFAM" id="SSF49599">
    <property type="entry name" value="TRAF domain-like"/>
    <property type="match status" value="1"/>
</dbReference>
<proteinExistence type="inferred from homology"/>
<dbReference type="Pfam" id="PF22486">
    <property type="entry name" value="MATH_2"/>
    <property type="match status" value="1"/>
</dbReference>
<reference evidence="6" key="3">
    <citation type="submission" date="2018-08" db="UniProtKB">
        <authorList>
            <consortium name="EnsemblPlants"/>
        </authorList>
    </citation>
    <scope>IDENTIFICATION</scope>
    <source>
        <strain evidence="6">cv. Bd21</strain>
    </source>
</reference>
<keyword evidence="7" id="KW-1185">Reference proteome</keyword>
<dbReference type="InterPro" id="IPR011333">
    <property type="entry name" value="SKP1/BTB/POZ_sf"/>
</dbReference>
<dbReference type="InParanoid" id="A0A0Q3P6W5"/>
<evidence type="ECO:0000313" key="6">
    <source>
        <dbReference type="EnsemblPlants" id="KQJ84713"/>
    </source>
</evidence>
<evidence type="ECO:0000256" key="2">
    <source>
        <dbReference type="ARBA" id="ARBA00010846"/>
    </source>
</evidence>
<dbReference type="Pfam" id="PF00651">
    <property type="entry name" value="BTB"/>
    <property type="match status" value="1"/>
</dbReference>
<dbReference type="InterPro" id="IPR056423">
    <property type="entry name" value="BACK_BPM_SPOP"/>
</dbReference>
<sequence>MADLSASSAGWRRLPKTSSVSLTEAATATHEFRVTSYSLLDGVGVGQHVSSSIFSAGGCHWIIRFYPDGCKENGSAAWSSVFLHLLWGATDVRVMYGLGILQKDGTEVWPVTQTATEIFEAPSDSRGYPDFVAKSWLKHSSCLDGDCLTIRCVLTVIKGSHHLEDMLKNGEGTDVAFSVDGQVFRAHRCLLAARSPVFKAELFGPTITNECAIRRIQIDDMEPSVFEALLHFIYTDSLPDNHKDGEDAATTRRLLVAAHRYRVDMLKFICETKLTETVDVSSVATMLILAEQHGCPQLRRVCIAFLASPEMLGAVMKTVGFKRLVATCPSVMEQILEKVSCVWGGEDHTSISSWSETVPK</sequence>
<dbReference type="InterPro" id="IPR002083">
    <property type="entry name" value="MATH/TRAF_dom"/>
</dbReference>
<evidence type="ECO:0000259" key="4">
    <source>
        <dbReference type="PROSITE" id="PS50144"/>
    </source>
</evidence>
<dbReference type="Gene3D" id="2.60.210.10">
    <property type="entry name" value="Apoptosis, Tumor Necrosis Factor Receptor Associated Protein 2, Chain A"/>
    <property type="match status" value="1"/>
</dbReference>
<dbReference type="PANTHER" id="PTHR26379:SF486">
    <property type="entry name" value="OS04G0625500 PROTEIN"/>
    <property type="match status" value="1"/>
</dbReference>
<dbReference type="SMART" id="SM00225">
    <property type="entry name" value="BTB"/>
    <property type="match status" value="1"/>
</dbReference>
<accession>A0A0Q3P6W5</accession>
<dbReference type="PROSITE" id="PS50097">
    <property type="entry name" value="BTB"/>
    <property type="match status" value="1"/>
</dbReference>
<dbReference type="Gramene" id="KQJ84713">
    <property type="protein sequence ID" value="KQJ84713"/>
    <property type="gene ID" value="BRADI_5g22405v3"/>
</dbReference>